<evidence type="ECO:0000313" key="4">
    <source>
        <dbReference type="EMBL" id="RDE52106.1"/>
    </source>
</evidence>
<evidence type="ECO:0000256" key="1">
    <source>
        <dbReference type="SAM" id="MobiDB-lite"/>
    </source>
</evidence>
<feature type="domain" description="Antitoxin Xre-like helix-turn-helix" evidence="3">
    <location>
        <begin position="74"/>
        <end position="133"/>
    </location>
</feature>
<feature type="region of interest" description="Disordered" evidence="1">
    <location>
        <begin position="1"/>
        <end position="28"/>
    </location>
</feature>
<dbReference type="InterPro" id="IPR046847">
    <property type="entry name" value="Xre-like_HTH"/>
</dbReference>
<accession>A0A369XTG3</accession>
<dbReference type="EMBL" id="QPGA01000002">
    <property type="protein sequence ID" value="RDE52106.1"/>
    <property type="molecule type" value="Genomic_DNA"/>
</dbReference>
<feature type="compositionally biased region" description="Polar residues" evidence="1">
    <location>
        <begin position="1"/>
        <end position="12"/>
    </location>
</feature>
<comment type="caution">
    <text evidence="4">The sequence shown here is derived from an EMBL/GenBank/DDBJ whole genome shotgun (WGS) entry which is preliminary data.</text>
</comment>
<sequence length="201" mass="22087">MWMSNVGATNRTSKSRLKPPDASVPANPDLSGEMLNLVDQVAPVQKNRLVDRMLKQQYFKQYFEQAYRAAPIVRIDMIKHGVPATLVVELAAQLCISKEQLCRTLGLARATIDRKVREASLLSPDETSRVLGLSRLVGRVQAIMDDAGSVADFDAAVWAATWLEQPLPALGGQRPAEWMDTAEGQNIVFHLLDQIGSGAYA</sequence>
<evidence type="ECO:0000313" key="5">
    <source>
        <dbReference type="Proteomes" id="UP000253831"/>
    </source>
</evidence>
<organism evidence="4 5">
    <name type="scientific">Candidatus Accumulibacter meliphilus</name>
    <dbReference type="NCBI Taxonomy" id="2211374"/>
    <lineage>
        <taxon>Bacteria</taxon>
        <taxon>Pseudomonadati</taxon>
        <taxon>Pseudomonadota</taxon>
        <taxon>Betaproteobacteria</taxon>
        <taxon>Candidatus Accumulibacter</taxon>
    </lineage>
</organism>
<dbReference type="Proteomes" id="UP000253831">
    <property type="component" value="Unassembled WGS sequence"/>
</dbReference>
<proteinExistence type="predicted"/>
<reference evidence="4 5" key="1">
    <citation type="submission" date="2018-05" db="EMBL/GenBank/DDBJ databases">
        <title>Integrated omic analyses show evidence that a Ca. Accumulibacter phosphatis strain performs denitrification under micro-aerobic conditions.</title>
        <authorList>
            <person name="Camejo P.Y."/>
            <person name="Katherine M.D."/>
            <person name="Daniel N.R."/>
        </authorList>
    </citation>
    <scope>NUCLEOTIDE SEQUENCE [LARGE SCALE GENOMIC DNA]</scope>
    <source>
        <strain evidence="4">UW-LDO-IC</strain>
    </source>
</reference>
<dbReference type="Pfam" id="PF09722">
    <property type="entry name" value="Xre_MbcA_ParS_C"/>
    <property type="match status" value="1"/>
</dbReference>
<name>A0A369XTG3_9PROT</name>
<gene>
    <name evidence="4" type="ORF">DVS81_02420</name>
</gene>
<evidence type="ECO:0000259" key="2">
    <source>
        <dbReference type="Pfam" id="PF09722"/>
    </source>
</evidence>
<protein>
    <submittedName>
        <fullName evidence="4">DUF2384 domain-containing protein</fullName>
    </submittedName>
</protein>
<dbReference type="Pfam" id="PF20432">
    <property type="entry name" value="Xre-like-HTH"/>
    <property type="match status" value="1"/>
</dbReference>
<evidence type="ECO:0000259" key="3">
    <source>
        <dbReference type="Pfam" id="PF20432"/>
    </source>
</evidence>
<dbReference type="GO" id="GO:0003677">
    <property type="term" value="F:DNA binding"/>
    <property type="evidence" value="ECO:0007669"/>
    <property type="project" value="InterPro"/>
</dbReference>
<dbReference type="InterPro" id="IPR024467">
    <property type="entry name" value="Xre/MbcA/ParS-like_toxin-bd"/>
</dbReference>
<dbReference type="AlphaFoldDB" id="A0A369XTG3"/>
<feature type="domain" description="Antitoxin Xre/MbcA/ParS-like toxin-binding" evidence="2">
    <location>
        <begin position="154"/>
        <end position="198"/>
    </location>
</feature>